<feature type="transmembrane region" description="Helical" evidence="12">
    <location>
        <begin position="569"/>
        <end position="588"/>
    </location>
</feature>
<evidence type="ECO:0000256" key="12">
    <source>
        <dbReference type="SAM" id="Phobius"/>
    </source>
</evidence>
<accession>A0A1E7EJU1</accession>
<feature type="compositionally biased region" description="Basic and acidic residues" evidence="11">
    <location>
        <begin position="709"/>
        <end position="731"/>
    </location>
</feature>
<dbReference type="AlphaFoldDB" id="A0A1E7EJU1"/>
<feature type="compositionally biased region" description="Basic and acidic residues" evidence="11">
    <location>
        <begin position="624"/>
        <end position="635"/>
    </location>
</feature>
<evidence type="ECO:0000256" key="2">
    <source>
        <dbReference type="ARBA" id="ARBA00022448"/>
    </source>
</evidence>
<dbReference type="EMBL" id="KV784423">
    <property type="protein sequence ID" value="OEU06170.1"/>
    <property type="molecule type" value="Genomic_DNA"/>
</dbReference>
<dbReference type="KEGG" id="fcy:FRACYDRAFT_255994"/>
<evidence type="ECO:0000256" key="5">
    <source>
        <dbReference type="ARBA" id="ARBA00023065"/>
    </source>
</evidence>
<keyword evidence="5" id="KW-0406">Ion transport</keyword>
<protein>
    <recommendedName>
        <fullName evidence="14">Ionotropic glutamate receptor C-terminal domain-containing protein</fullName>
    </recommendedName>
</protein>
<evidence type="ECO:0000256" key="8">
    <source>
        <dbReference type="ARBA" id="ARBA00023180"/>
    </source>
</evidence>
<keyword evidence="9" id="KW-1071">Ligand-gated ion channel</keyword>
<evidence type="ECO:0000256" key="1">
    <source>
        <dbReference type="ARBA" id="ARBA00004141"/>
    </source>
</evidence>
<evidence type="ECO:0000256" key="3">
    <source>
        <dbReference type="ARBA" id="ARBA00022692"/>
    </source>
</evidence>
<proteinExistence type="predicted"/>
<dbReference type="OrthoDB" id="44485at2759"/>
<dbReference type="Pfam" id="PF00060">
    <property type="entry name" value="Lig_chan"/>
    <property type="match status" value="1"/>
</dbReference>
<keyword evidence="8" id="KW-0325">Glycoprotein</keyword>
<keyword evidence="16" id="KW-1185">Reference proteome</keyword>
<dbReference type="GO" id="GO:0016020">
    <property type="term" value="C:membrane"/>
    <property type="evidence" value="ECO:0007669"/>
    <property type="project" value="UniProtKB-SubCell"/>
</dbReference>
<gene>
    <name evidence="15" type="ORF">FRACYDRAFT_255994</name>
</gene>
<feature type="compositionally biased region" description="Acidic residues" evidence="11">
    <location>
        <begin position="508"/>
        <end position="522"/>
    </location>
</feature>
<keyword evidence="7" id="KW-0675">Receptor</keyword>
<name>A0A1E7EJU1_9STRA</name>
<evidence type="ECO:0000256" key="7">
    <source>
        <dbReference type="ARBA" id="ARBA00023170"/>
    </source>
</evidence>
<evidence type="ECO:0000313" key="16">
    <source>
        <dbReference type="Proteomes" id="UP000095751"/>
    </source>
</evidence>
<comment type="subcellular location">
    <subcellularLocation>
        <location evidence="1">Membrane</location>
        <topology evidence="1">Multi-pass membrane protein</topology>
    </subcellularLocation>
</comment>
<dbReference type="SUPFAM" id="SSF81324">
    <property type="entry name" value="Voltage-gated potassium channels"/>
    <property type="match status" value="1"/>
</dbReference>
<evidence type="ECO:0000256" key="9">
    <source>
        <dbReference type="ARBA" id="ARBA00023286"/>
    </source>
</evidence>
<feature type="region of interest" description="Disordered" evidence="11">
    <location>
        <begin position="490"/>
        <end position="524"/>
    </location>
</feature>
<evidence type="ECO:0000256" key="10">
    <source>
        <dbReference type="ARBA" id="ARBA00023303"/>
    </source>
</evidence>
<feature type="compositionally biased region" description="Low complexity" evidence="11">
    <location>
        <begin position="609"/>
        <end position="618"/>
    </location>
</feature>
<dbReference type="Gene3D" id="1.10.287.70">
    <property type="match status" value="1"/>
</dbReference>
<reference evidence="15 16" key="1">
    <citation type="submission" date="2016-09" db="EMBL/GenBank/DDBJ databases">
        <title>Extensive genetic diversity and differential bi-allelic expression allows diatom success in the polar Southern Ocean.</title>
        <authorList>
            <consortium name="DOE Joint Genome Institute"/>
            <person name="Mock T."/>
            <person name="Otillar R.P."/>
            <person name="Strauss J."/>
            <person name="Dupont C."/>
            <person name="Frickenhaus S."/>
            <person name="Maumus F."/>
            <person name="Mcmullan M."/>
            <person name="Sanges R."/>
            <person name="Schmutz J."/>
            <person name="Toseland A."/>
            <person name="Valas R."/>
            <person name="Veluchamy A."/>
            <person name="Ward B.J."/>
            <person name="Allen A."/>
            <person name="Barry K."/>
            <person name="Falciatore A."/>
            <person name="Ferrante M."/>
            <person name="Fortunato A.E."/>
            <person name="Gloeckner G."/>
            <person name="Gruber A."/>
            <person name="Hipkin R."/>
            <person name="Janech M."/>
            <person name="Kroth P."/>
            <person name="Leese F."/>
            <person name="Lindquist E."/>
            <person name="Lyon B.R."/>
            <person name="Martin J."/>
            <person name="Mayer C."/>
            <person name="Parker M."/>
            <person name="Quesneville H."/>
            <person name="Raymond J."/>
            <person name="Uhlig C."/>
            <person name="Valentin K.U."/>
            <person name="Worden A.Z."/>
            <person name="Armbrust E.V."/>
            <person name="Bowler C."/>
            <person name="Green B."/>
            <person name="Moulton V."/>
            <person name="Van Oosterhout C."/>
            <person name="Grigoriev I."/>
        </authorList>
    </citation>
    <scope>NUCLEOTIDE SEQUENCE [LARGE SCALE GENOMIC DNA]</scope>
    <source>
        <strain evidence="15 16">CCMP1102</strain>
    </source>
</reference>
<feature type="signal peptide" evidence="13">
    <location>
        <begin position="1"/>
        <end position="24"/>
    </location>
</feature>
<keyword evidence="10" id="KW-0407">Ion channel</keyword>
<evidence type="ECO:0000259" key="14">
    <source>
        <dbReference type="Pfam" id="PF00060"/>
    </source>
</evidence>
<dbReference type="SUPFAM" id="SSF53850">
    <property type="entry name" value="Periplasmic binding protein-like II"/>
    <property type="match status" value="1"/>
</dbReference>
<dbReference type="PANTHER" id="PTHR18966">
    <property type="entry name" value="IONOTROPIC GLUTAMATE RECEPTOR"/>
    <property type="match status" value="1"/>
</dbReference>
<evidence type="ECO:0000256" key="4">
    <source>
        <dbReference type="ARBA" id="ARBA00022989"/>
    </source>
</evidence>
<feature type="compositionally biased region" description="Polar residues" evidence="11">
    <location>
        <begin position="640"/>
        <end position="673"/>
    </location>
</feature>
<sequence>MTVLPSMLRSLFLFSVCVMLLSRGGPVLVAMVHGKEVATAEAADVVVNADESDAADQATLTLEVYDTEYNFRQSFCDRYALLYNDTSYLAWLGNMVATSTADAETDAAAAGDAIKTTIANVLSGTNLNLIVADDNIHFNYEEGIGINTTVPGLHADILDYMAEQSNFTWRESFGIMYAKDIQVPNTFTTYLDWSTERYDMVIDYFAPSLVRMQMGVTFTESYINGDMLLIKNQYTQPEVKISWWNWLLPFTNEVWCATLATILISAMIYPWIEYMGGDLDNLLTIRKWITNRLYKSFINFTGNYAYDPKTPGGCLFGVVFAFWSTLMLASYTANLASLLVVKRIVPPLSIDGIQNAIDHSKSMCYPYGTFAGDYLGEMYPREFNNPEIFIPTGDTAELYGALNNGTCDFLIDWRNNYDIVKHQKEFNPDCRLVQEGRNIKSMGFAFATMLDPGHMCTLLVKEVFNYYIQQMHENGKLAELWQAHISSQSDPGHCDSTYGDNTERLPTEGEDSEDGTEEDDDAAATRQRRYLKAGGGSGATAGSVMTELEEENAEGEELALTIVEMAGTFLLQLMGALAAILVTVLSYLENKYIRHKKVVRVKRESMQQSELLEQQHQQRPPTTHSEDDTVDDTKCGSRPRNYSNRETTISTKDSSFKSGTSSTTHLFPNTDYNGTDDIHDDHDDDECYRQDSSTRLPCPPSFKSNKNNDNGDKDPEREPEYSARQLEEHPSLDRVQKRLNHLQHQNDTIISLLENMTVVSQNNSLD</sequence>
<keyword evidence="6 12" id="KW-0472">Membrane</keyword>
<keyword evidence="13" id="KW-0732">Signal</keyword>
<dbReference type="InterPro" id="IPR015683">
    <property type="entry name" value="Ionotropic_Glu_rcpt"/>
</dbReference>
<evidence type="ECO:0000256" key="13">
    <source>
        <dbReference type="SAM" id="SignalP"/>
    </source>
</evidence>
<organism evidence="15 16">
    <name type="scientific">Fragilariopsis cylindrus CCMP1102</name>
    <dbReference type="NCBI Taxonomy" id="635003"/>
    <lineage>
        <taxon>Eukaryota</taxon>
        <taxon>Sar</taxon>
        <taxon>Stramenopiles</taxon>
        <taxon>Ochrophyta</taxon>
        <taxon>Bacillariophyta</taxon>
        <taxon>Bacillariophyceae</taxon>
        <taxon>Bacillariophycidae</taxon>
        <taxon>Bacillariales</taxon>
        <taxon>Bacillariaceae</taxon>
        <taxon>Fragilariopsis</taxon>
    </lineage>
</organism>
<evidence type="ECO:0000313" key="15">
    <source>
        <dbReference type="EMBL" id="OEU06170.1"/>
    </source>
</evidence>
<evidence type="ECO:0000256" key="6">
    <source>
        <dbReference type="ARBA" id="ARBA00023136"/>
    </source>
</evidence>
<keyword evidence="2" id="KW-0813">Transport</keyword>
<dbReference type="InParanoid" id="A0A1E7EJU1"/>
<feature type="chain" id="PRO_5009191942" description="Ionotropic glutamate receptor C-terminal domain-containing protein" evidence="13">
    <location>
        <begin position="25"/>
        <end position="766"/>
    </location>
</feature>
<dbReference type="GO" id="GO:0015276">
    <property type="term" value="F:ligand-gated monoatomic ion channel activity"/>
    <property type="evidence" value="ECO:0007669"/>
    <property type="project" value="InterPro"/>
</dbReference>
<feature type="region of interest" description="Disordered" evidence="11">
    <location>
        <begin position="609"/>
        <end position="731"/>
    </location>
</feature>
<dbReference type="InterPro" id="IPR001320">
    <property type="entry name" value="Iontro_rcpt_C"/>
</dbReference>
<keyword evidence="4 12" id="KW-1133">Transmembrane helix</keyword>
<dbReference type="Proteomes" id="UP000095751">
    <property type="component" value="Unassembled WGS sequence"/>
</dbReference>
<feature type="domain" description="Ionotropic glutamate receptor C-terminal" evidence="14">
    <location>
        <begin position="253"/>
        <end position="575"/>
    </location>
</feature>
<evidence type="ECO:0000256" key="11">
    <source>
        <dbReference type="SAM" id="MobiDB-lite"/>
    </source>
</evidence>
<keyword evidence="3 12" id="KW-0812">Transmembrane</keyword>